<accession>A0A2T9WMB8</accession>
<reference evidence="1" key="4">
    <citation type="submission" date="2021-11" db="EMBL/GenBank/DDBJ databases">
        <authorList>
            <person name="Munson-Mcgee J."/>
            <person name="Field E."/>
            <person name="Bateson M."/>
            <person name="Rooney C."/>
            <person name="Stepanauskas R."/>
            <person name="Young M."/>
        </authorList>
    </citation>
    <scope>NUCLEOTIDE SEQUENCE</scope>
    <source>
        <strain evidence="1">SCGC AB-777_F03</strain>
    </source>
</reference>
<reference evidence="2" key="1">
    <citation type="journal article" date="2015" name="Appl. Environ. Microbiol.">
        <title>Nanoarchaeota, Their Sulfolobales Host, and Nanoarchaeota Virus Distribution across Yellowstone National Park Hot Springs.</title>
        <authorList>
            <person name="Munson-McGee J.H."/>
            <person name="Field E.K."/>
            <person name="Bateson M."/>
            <person name="Rooney C."/>
            <person name="Stepanauskas R."/>
            <person name="Young M.J."/>
        </authorList>
    </citation>
    <scope>NUCLEOTIDE SEQUENCE [LARGE SCALE GENOMIC DNA]</scope>
    <source>
        <strain evidence="2">SCGC AB-777_F03</strain>
    </source>
</reference>
<reference evidence="2" key="3">
    <citation type="submission" date="2017-05" db="EMBL/GenBank/DDBJ databases">
        <authorList>
            <person name="Song R."/>
            <person name="Chenine A.L."/>
            <person name="Ruprecht R.M."/>
        </authorList>
    </citation>
    <scope>NUCLEOTIDE SEQUENCE</scope>
    <source>
        <strain evidence="2">SCGC AB-777_F03</strain>
    </source>
</reference>
<evidence type="ECO:0000313" key="2">
    <source>
        <dbReference type="EMBL" id="PVU68962.1"/>
    </source>
</evidence>
<sequence length="176" mass="21033">MVDEDLSELEKMLKRAQIDKEYRRDNKDYLEETKKLYDEILKRAPQAETTLELLLKRINSCDLCDKGEESGVFKASIMSAFREYVEEIDPTKPDYKQKVNNLEYSMLHLSTKLVFTATYITFLEELQNNLRKYDSLEEAYRWTSEYIKSAIGYLLEDPIGHRKRFEEYMQVDKLLR</sequence>
<dbReference type="EMBL" id="QEFP01000001">
    <property type="protein sequence ID" value="PVU68962.1"/>
    <property type="molecule type" value="Genomic_DNA"/>
</dbReference>
<comment type="caution">
    <text evidence="2">The sequence shown here is derived from an EMBL/GenBank/DDBJ whole genome shotgun (WGS) entry which is preliminary data.</text>
</comment>
<evidence type="ECO:0000313" key="1">
    <source>
        <dbReference type="EMBL" id="MCC5446953.1"/>
    </source>
</evidence>
<organism evidence="2">
    <name type="scientific">Nanobsidianus stetteri</name>
    <dbReference type="NCBI Taxonomy" id="1294122"/>
    <lineage>
        <taxon>Archaea</taxon>
        <taxon>Nanobdellota</taxon>
        <taxon>Candidatus Nanoarchaeia</taxon>
        <taxon>Nanoarchaeales</taxon>
        <taxon>Nanopusillaceae</taxon>
        <taxon>Candidatus Nanobsidianus</taxon>
    </lineage>
</organism>
<gene>
    <name evidence="1" type="ORF">DDW03_000860</name>
    <name evidence="2" type="ORF">DDW03_00330</name>
</gene>
<reference evidence="1" key="2">
    <citation type="submission" date="2017-05" db="EMBL/GenBank/DDBJ databases">
        <authorList>
            <person name="Munson-Mcgee J.H."/>
        </authorList>
    </citation>
    <scope>NUCLEOTIDE SEQUENCE</scope>
    <source>
        <strain evidence="1">SCGC AB-777_F03</strain>
    </source>
</reference>
<name>A0A2T9WMB8_NANST</name>
<dbReference type="RefSeq" id="WP_228615182.1">
    <property type="nucleotide sequence ID" value="NZ_QEFP02000004.1"/>
</dbReference>
<protein>
    <submittedName>
        <fullName evidence="2">Uncharacterized protein</fullName>
    </submittedName>
</protein>
<dbReference type="AlphaFoldDB" id="A0A2T9WMB8"/>
<dbReference type="Proteomes" id="UP000245509">
    <property type="component" value="Unassembled WGS sequence"/>
</dbReference>
<proteinExistence type="predicted"/>
<dbReference type="EMBL" id="QEFP02000004">
    <property type="protein sequence ID" value="MCC5446953.1"/>
    <property type="molecule type" value="Genomic_DNA"/>
</dbReference>